<dbReference type="InterPro" id="IPR029039">
    <property type="entry name" value="Flavoprotein-like_sf"/>
</dbReference>
<dbReference type="EMBL" id="AYYR01000075">
    <property type="protein sequence ID" value="KRM74533.1"/>
    <property type="molecule type" value="Genomic_DNA"/>
</dbReference>
<dbReference type="PATRIC" id="fig|1423733.4.peg.3507"/>
<dbReference type="InterPro" id="IPR050712">
    <property type="entry name" value="NAD(P)H-dep_reductase"/>
</dbReference>
<accession>A0A0R2B6K5</accession>
<evidence type="ECO:0000259" key="1">
    <source>
        <dbReference type="Pfam" id="PF03358"/>
    </source>
</evidence>
<dbReference type="Proteomes" id="UP000051845">
    <property type="component" value="Unassembled WGS sequence"/>
</dbReference>
<comment type="caution">
    <text evidence="2">The sequence shown here is derived from an EMBL/GenBank/DDBJ whole genome shotgun (WGS) entry which is preliminary data.</text>
</comment>
<gene>
    <name evidence="2" type="ORF">FC82_GL003378</name>
</gene>
<evidence type="ECO:0000313" key="3">
    <source>
        <dbReference type="Proteomes" id="UP000051845"/>
    </source>
</evidence>
<dbReference type="PANTHER" id="PTHR30543:SF21">
    <property type="entry name" value="NAD(P)H-DEPENDENT FMN REDUCTASE LOT6"/>
    <property type="match status" value="1"/>
</dbReference>
<dbReference type="RefSeq" id="WP_056997189.1">
    <property type="nucleotide sequence ID" value="NZ_AYYR01000075.1"/>
</dbReference>
<dbReference type="GO" id="GO:0005829">
    <property type="term" value="C:cytosol"/>
    <property type="evidence" value="ECO:0007669"/>
    <property type="project" value="TreeGrafter"/>
</dbReference>
<proteinExistence type="predicted"/>
<reference evidence="2 3" key="1">
    <citation type="journal article" date="2015" name="Genome Announc.">
        <title>Expanding the biotechnology potential of lactobacilli through comparative genomics of 213 strains and associated genera.</title>
        <authorList>
            <person name="Sun Z."/>
            <person name="Harris H.M."/>
            <person name="McCann A."/>
            <person name="Guo C."/>
            <person name="Argimon S."/>
            <person name="Zhang W."/>
            <person name="Yang X."/>
            <person name="Jeffery I.B."/>
            <person name="Cooney J.C."/>
            <person name="Kagawa T.F."/>
            <person name="Liu W."/>
            <person name="Song Y."/>
            <person name="Salvetti E."/>
            <person name="Wrobel A."/>
            <person name="Rasinkangas P."/>
            <person name="Parkhill J."/>
            <person name="Rea M.C."/>
            <person name="O'Sullivan O."/>
            <person name="Ritari J."/>
            <person name="Douillard F.P."/>
            <person name="Paul Ross R."/>
            <person name="Yang R."/>
            <person name="Briner A.E."/>
            <person name="Felis G.E."/>
            <person name="de Vos W.M."/>
            <person name="Barrangou R."/>
            <person name="Klaenhammer T.R."/>
            <person name="Caufield P.W."/>
            <person name="Cui Y."/>
            <person name="Zhang H."/>
            <person name="O'Toole P.W."/>
        </authorList>
    </citation>
    <scope>NUCLEOTIDE SEQUENCE [LARGE SCALE GENOMIC DNA]</scope>
    <source>
        <strain evidence="2 3">DSM 20515</strain>
    </source>
</reference>
<name>A0A0R2B6K5_SECCO</name>
<sequence length="181" mass="20561">MLNIGVLVGSLSSRSYSQKIANWLMSNQTSVHFFQINYEILPLYNPDLEDNSILEWQVFRSVIDKMDALIFVTQEYNFSIPGGLKNAVDVMSVPVPQSHVTNKPAMVLTDSSGDRGGANANAHIQQLLRYMGMDVINNFITIGKVQALFNKENELINQELAKQLDDTLKQFVYYIQKRQNE</sequence>
<dbReference type="InterPro" id="IPR005025">
    <property type="entry name" value="FMN_Rdtase-like_dom"/>
</dbReference>
<dbReference type="GO" id="GO:0010181">
    <property type="term" value="F:FMN binding"/>
    <property type="evidence" value="ECO:0007669"/>
    <property type="project" value="TreeGrafter"/>
</dbReference>
<feature type="domain" description="NADPH-dependent FMN reductase-like" evidence="1">
    <location>
        <begin position="3"/>
        <end position="144"/>
    </location>
</feature>
<dbReference type="SUPFAM" id="SSF52218">
    <property type="entry name" value="Flavoproteins"/>
    <property type="match status" value="1"/>
</dbReference>
<dbReference type="AlphaFoldDB" id="A0A0R2B6K5"/>
<protein>
    <submittedName>
        <fullName evidence="2">NAD(P)H dehydrogenase</fullName>
    </submittedName>
</protein>
<evidence type="ECO:0000313" key="2">
    <source>
        <dbReference type="EMBL" id="KRM74533.1"/>
    </source>
</evidence>
<dbReference type="Gene3D" id="3.40.50.360">
    <property type="match status" value="1"/>
</dbReference>
<organism evidence="2 3">
    <name type="scientific">Secundilactobacillus collinoides DSM 20515 = JCM 1123</name>
    <dbReference type="NCBI Taxonomy" id="1423733"/>
    <lineage>
        <taxon>Bacteria</taxon>
        <taxon>Bacillati</taxon>
        <taxon>Bacillota</taxon>
        <taxon>Bacilli</taxon>
        <taxon>Lactobacillales</taxon>
        <taxon>Lactobacillaceae</taxon>
        <taxon>Secundilactobacillus</taxon>
    </lineage>
</organism>
<dbReference type="Pfam" id="PF03358">
    <property type="entry name" value="FMN_red"/>
    <property type="match status" value="1"/>
</dbReference>
<dbReference type="GO" id="GO:0016491">
    <property type="term" value="F:oxidoreductase activity"/>
    <property type="evidence" value="ECO:0007669"/>
    <property type="project" value="InterPro"/>
</dbReference>
<dbReference type="PANTHER" id="PTHR30543">
    <property type="entry name" value="CHROMATE REDUCTASE"/>
    <property type="match status" value="1"/>
</dbReference>